<dbReference type="PROSITE" id="PS51257">
    <property type="entry name" value="PROKAR_LIPOPROTEIN"/>
    <property type="match status" value="1"/>
</dbReference>
<organism evidence="8 9">
    <name type="scientific">Terrimonas ginsenosidimutans</name>
    <dbReference type="NCBI Taxonomy" id="2908004"/>
    <lineage>
        <taxon>Bacteria</taxon>
        <taxon>Pseudomonadati</taxon>
        <taxon>Bacteroidota</taxon>
        <taxon>Chitinophagia</taxon>
        <taxon>Chitinophagales</taxon>
        <taxon>Chitinophagaceae</taxon>
        <taxon>Terrimonas</taxon>
    </lineage>
</organism>
<protein>
    <submittedName>
        <fullName evidence="8">C-type cytochrome</fullName>
    </submittedName>
</protein>
<keyword evidence="4" id="KW-0249">Electron transport</keyword>
<sequence>MKEIILMICCAALLLACGNKITSKRMPASQRVITENKAQGNITDHPDYNTGIQLVRQSDCFTCHKISEAFVAPSFTEVANKYRSYSDSIVRHLAGRVITGGSGVWGILPMTPHADLSKDDAAAMIRYILLLKQ</sequence>
<evidence type="ECO:0000256" key="2">
    <source>
        <dbReference type="ARBA" id="ARBA00022617"/>
    </source>
</evidence>
<reference evidence="8" key="1">
    <citation type="submission" date="2022-01" db="EMBL/GenBank/DDBJ databases">
        <authorList>
            <person name="Jo J.-H."/>
            <person name="Im W.-T."/>
        </authorList>
    </citation>
    <scope>NUCLEOTIDE SEQUENCE</scope>
    <source>
        <strain evidence="8">NA20</strain>
    </source>
</reference>
<evidence type="ECO:0000256" key="6">
    <source>
        <dbReference type="PROSITE-ProRule" id="PRU00433"/>
    </source>
</evidence>
<dbReference type="RefSeq" id="WP_237872249.1">
    <property type="nucleotide sequence ID" value="NZ_JAKLTR010000007.1"/>
</dbReference>
<dbReference type="SUPFAM" id="SSF46626">
    <property type="entry name" value="Cytochrome c"/>
    <property type="match status" value="1"/>
</dbReference>
<name>A0ABS9KS49_9BACT</name>
<comment type="caution">
    <text evidence="8">The sequence shown here is derived from an EMBL/GenBank/DDBJ whole genome shotgun (WGS) entry which is preliminary data.</text>
</comment>
<dbReference type="Gene3D" id="1.10.760.10">
    <property type="entry name" value="Cytochrome c-like domain"/>
    <property type="match status" value="1"/>
</dbReference>
<proteinExistence type="predicted"/>
<accession>A0ABS9KS49</accession>
<feature type="domain" description="Cytochrome c" evidence="7">
    <location>
        <begin position="46"/>
        <end position="132"/>
    </location>
</feature>
<keyword evidence="5 6" id="KW-0408">Iron</keyword>
<evidence type="ECO:0000256" key="5">
    <source>
        <dbReference type="ARBA" id="ARBA00023004"/>
    </source>
</evidence>
<dbReference type="Proteomes" id="UP001165367">
    <property type="component" value="Unassembled WGS sequence"/>
</dbReference>
<keyword evidence="2 6" id="KW-0349">Heme</keyword>
<evidence type="ECO:0000256" key="3">
    <source>
        <dbReference type="ARBA" id="ARBA00022723"/>
    </source>
</evidence>
<dbReference type="InterPro" id="IPR036909">
    <property type="entry name" value="Cyt_c-like_dom_sf"/>
</dbReference>
<keyword evidence="9" id="KW-1185">Reference proteome</keyword>
<dbReference type="EMBL" id="JAKLTR010000007">
    <property type="protein sequence ID" value="MCG2615157.1"/>
    <property type="molecule type" value="Genomic_DNA"/>
</dbReference>
<evidence type="ECO:0000313" key="9">
    <source>
        <dbReference type="Proteomes" id="UP001165367"/>
    </source>
</evidence>
<evidence type="ECO:0000313" key="8">
    <source>
        <dbReference type="EMBL" id="MCG2615157.1"/>
    </source>
</evidence>
<keyword evidence="3 6" id="KW-0479">Metal-binding</keyword>
<evidence type="ECO:0000256" key="1">
    <source>
        <dbReference type="ARBA" id="ARBA00022448"/>
    </source>
</evidence>
<gene>
    <name evidence="8" type="ORF">LZZ85_12730</name>
</gene>
<dbReference type="InterPro" id="IPR002324">
    <property type="entry name" value="Cyt_c_ID"/>
</dbReference>
<dbReference type="Pfam" id="PF00034">
    <property type="entry name" value="Cytochrom_C"/>
    <property type="match status" value="1"/>
</dbReference>
<evidence type="ECO:0000259" key="7">
    <source>
        <dbReference type="PROSITE" id="PS51007"/>
    </source>
</evidence>
<keyword evidence="1" id="KW-0813">Transport</keyword>
<dbReference type="InterPro" id="IPR009056">
    <property type="entry name" value="Cyt_c-like_dom"/>
</dbReference>
<dbReference type="PROSITE" id="PS51007">
    <property type="entry name" value="CYTC"/>
    <property type="match status" value="1"/>
</dbReference>
<evidence type="ECO:0000256" key="4">
    <source>
        <dbReference type="ARBA" id="ARBA00022982"/>
    </source>
</evidence>
<dbReference type="PRINTS" id="PR00606">
    <property type="entry name" value="CYTCHROMECID"/>
</dbReference>